<keyword evidence="4" id="KW-0233">DNA recombination</keyword>
<evidence type="ECO:0000259" key="6">
    <source>
        <dbReference type="Pfam" id="PF07282"/>
    </source>
</evidence>
<keyword evidence="3" id="KW-0238">DNA-binding</keyword>
<dbReference type="Pfam" id="PF07282">
    <property type="entry name" value="Cas12f1-like_TNB"/>
    <property type="match status" value="1"/>
</dbReference>
<protein>
    <submittedName>
        <fullName evidence="7">Transposase</fullName>
    </submittedName>
</protein>
<comment type="caution">
    <text evidence="7">The sequence shown here is derived from an EMBL/GenBank/DDBJ whole genome shotgun (WGS) entry which is preliminary data.</text>
</comment>
<keyword evidence="8" id="KW-1185">Reference proteome</keyword>
<evidence type="ECO:0000313" key="7">
    <source>
        <dbReference type="EMBL" id="MCV3212947.1"/>
    </source>
</evidence>
<dbReference type="InterPro" id="IPR001959">
    <property type="entry name" value="Transposase"/>
</dbReference>
<dbReference type="InterPro" id="IPR010095">
    <property type="entry name" value="Cas12f1-like_TNB"/>
</dbReference>
<dbReference type="EMBL" id="JAOWRF010000083">
    <property type="protein sequence ID" value="MCV3212947.1"/>
    <property type="molecule type" value="Genomic_DNA"/>
</dbReference>
<dbReference type="Proteomes" id="UP001526143">
    <property type="component" value="Unassembled WGS sequence"/>
</dbReference>
<dbReference type="RefSeq" id="WP_263744448.1">
    <property type="nucleotide sequence ID" value="NZ_JAOWRF010000083.1"/>
</dbReference>
<comment type="similarity">
    <text evidence="1">In the C-terminal section; belongs to the transposase 35 family.</text>
</comment>
<evidence type="ECO:0000313" key="8">
    <source>
        <dbReference type="Proteomes" id="UP001526143"/>
    </source>
</evidence>
<name>A0ABT3AUZ5_9CYAN</name>
<proteinExistence type="inferred from homology"/>
<dbReference type="Pfam" id="PF01385">
    <property type="entry name" value="OrfB_IS605"/>
    <property type="match status" value="1"/>
</dbReference>
<accession>A0ABT3AUZ5</accession>
<dbReference type="NCBIfam" id="NF040570">
    <property type="entry name" value="guided_TnpB"/>
    <property type="match status" value="1"/>
</dbReference>
<evidence type="ECO:0000256" key="1">
    <source>
        <dbReference type="ARBA" id="ARBA00008761"/>
    </source>
</evidence>
<organism evidence="7 8">
    <name type="scientific">Plectonema radiosum NIES-515</name>
    <dbReference type="NCBI Taxonomy" id="2986073"/>
    <lineage>
        <taxon>Bacteria</taxon>
        <taxon>Bacillati</taxon>
        <taxon>Cyanobacteriota</taxon>
        <taxon>Cyanophyceae</taxon>
        <taxon>Oscillatoriophycideae</taxon>
        <taxon>Oscillatoriales</taxon>
        <taxon>Microcoleaceae</taxon>
        <taxon>Plectonema</taxon>
    </lineage>
</organism>
<sequence length="449" mass="51575">MYGCQQNLINPNEELKAILEFICSESHKLTNCGIYYARQLFFKTGKLIGKYDLEKEYKGNTHYQVLHSQAAQQILRSVAESFKSFKELEKKHNKGKLHFKPRIPGYRKGAGYALVTYPKQALKLIGGIIKIPLGNTVKCWFKLDSFTIPMPRNLRFEHIKELRILPRNQCFYAEFVYEKELASTAHLNEDYALAIDPGINNWLSCVTNTGTSFIVDGRKVKSLNQWYNKRVATLKEGKPQGYWDEQLAHITEKRNRQMRSGVNKAAKLVVDNCIKHNIGTVIFGWNQWQRQEVNLGKTTQSFVQIPTAKLKERIKQLCEYHEIKFVETEESYTSKTSFLDGDFLPTFGAKPEGWNKSGKRIKRGMYRTGTGILINADLNGAANIFRKVETQLGLNLVKVCRQVLTLATRFRIWETKTKKLHRVALAKALGGNFPPMPWLCSNSLESPRQ</sequence>
<gene>
    <name evidence="7" type="ORF">OGM63_05290</name>
</gene>
<keyword evidence="2" id="KW-0815">Transposition</keyword>
<feature type="domain" description="Probable transposase IS891/IS1136/IS1341" evidence="5">
    <location>
        <begin position="184"/>
        <end position="284"/>
    </location>
</feature>
<evidence type="ECO:0000256" key="3">
    <source>
        <dbReference type="ARBA" id="ARBA00023125"/>
    </source>
</evidence>
<evidence type="ECO:0000259" key="5">
    <source>
        <dbReference type="Pfam" id="PF01385"/>
    </source>
</evidence>
<evidence type="ECO:0000256" key="4">
    <source>
        <dbReference type="ARBA" id="ARBA00023172"/>
    </source>
</evidence>
<evidence type="ECO:0000256" key="2">
    <source>
        <dbReference type="ARBA" id="ARBA00022578"/>
    </source>
</evidence>
<feature type="domain" description="Cas12f1-like TNB" evidence="6">
    <location>
        <begin position="309"/>
        <end position="384"/>
    </location>
</feature>
<reference evidence="7 8" key="1">
    <citation type="submission" date="2022-10" db="EMBL/GenBank/DDBJ databases">
        <title>Identification of biosynthetic pathway for the production of the potent trypsin inhibitor radiosumin.</title>
        <authorList>
            <person name="Fewer D.P."/>
            <person name="Delbaje E."/>
            <person name="Ouyang X."/>
            <person name="Agostino P.D."/>
            <person name="Wahlsten M."/>
            <person name="Jokela J."/>
            <person name="Permi P."/>
            <person name="Haapaniemi E."/>
            <person name="Koistinen H."/>
        </authorList>
    </citation>
    <scope>NUCLEOTIDE SEQUENCE [LARGE SCALE GENOMIC DNA]</scope>
    <source>
        <strain evidence="7 8">NIES-515</strain>
    </source>
</reference>